<dbReference type="HOGENOM" id="CLU_126505_0_0_5"/>
<dbReference type="KEGG" id="nwi:Nwi_2660"/>
<name>Q3SP78_NITWN</name>
<sequence length="134" mass="14370">MMSNPFVGNWSYRSFLNDPNLNKPANDLLFGAGTLTIVERSETELSGTIGGSGWSLDLRGSFGYGSPMQVRFQGKGTVGGEPWIYDYIGWLVPVWPNSTDQLEVPAIVGSVVRTIPHGASQAGVVASFYAVRAG</sequence>
<accession>Q3SP78</accession>
<proteinExistence type="predicted"/>
<evidence type="ECO:0000313" key="1">
    <source>
        <dbReference type="EMBL" id="ABA05913.1"/>
    </source>
</evidence>
<dbReference type="Proteomes" id="UP000002531">
    <property type="component" value="Chromosome"/>
</dbReference>
<dbReference type="eggNOG" id="ENOG5032V77">
    <property type="taxonomic scope" value="Bacteria"/>
</dbReference>
<evidence type="ECO:0000313" key="2">
    <source>
        <dbReference type="Proteomes" id="UP000002531"/>
    </source>
</evidence>
<reference evidence="1 2" key="1">
    <citation type="journal article" date="2006" name="Appl. Environ. Microbiol.">
        <title>Genome sequence of the chemolithoautotrophic nitrite-oxidizing bacterium Nitrobacter winogradskyi Nb-255.</title>
        <authorList>
            <person name="Starkenburg S.R."/>
            <person name="Chain P.S."/>
            <person name="Sayavedra-Soto L.A."/>
            <person name="Hauser L."/>
            <person name="Land M.L."/>
            <person name="Larimer F.W."/>
            <person name="Malfatti S.A."/>
            <person name="Klotz M.G."/>
            <person name="Bottomley P.J."/>
            <person name="Arp D.J."/>
            <person name="Hickey W.J."/>
        </authorList>
    </citation>
    <scope>NUCLEOTIDE SEQUENCE [LARGE SCALE GENOMIC DNA]</scope>
    <source>
        <strain evidence="2">ATCC 25391 / DSM 10237 / CIP 104748 / NCIMB 11846 / Nb-255</strain>
    </source>
</reference>
<organism evidence="1 2">
    <name type="scientific">Nitrobacter winogradskyi (strain ATCC 25391 / DSM 10237 / CIP 104748 / NCIMB 11846 / Nb-255)</name>
    <dbReference type="NCBI Taxonomy" id="323098"/>
    <lineage>
        <taxon>Bacteria</taxon>
        <taxon>Pseudomonadati</taxon>
        <taxon>Pseudomonadota</taxon>
        <taxon>Alphaproteobacteria</taxon>
        <taxon>Hyphomicrobiales</taxon>
        <taxon>Nitrobacteraceae</taxon>
        <taxon>Nitrobacter</taxon>
    </lineage>
</organism>
<protein>
    <submittedName>
        <fullName evidence="1">Uncharacterized protein</fullName>
    </submittedName>
</protein>
<gene>
    <name evidence="1" type="ordered locus">Nwi_2660</name>
</gene>
<keyword evidence="2" id="KW-1185">Reference proteome</keyword>
<dbReference type="STRING" id="323098.Nwi_2660"/>
<dbReference type="AlphaFoldDB" id="Q3SP78"/>
<dbReference type="RefSeq" id="WP_011315863.1">
    <property type="nucleotide sequence ID" value="NC_007406.1"/>
</dbReference>
<dbReference type="EMBL" id="CP000115">
    <property type="protein sequence ID" value="ABA05913.1"/>
    <property type="molecule type" value="Genomic_DNA"/>
</dbReference>